<proteinExistence type="predicted"/>
<organism evidence="2">
    <name type="scientific">marine sediment metagenome</name>
    <dbReference type="NCBI Taxonomy" id="412755"/>
    <lineage>
        <taxon>unclassified sequences</taxon>
        <taxon>metagenomes</taxon>
        <taxon>ecological metagenomes</taxon>
    </lineage>
</organism>
<gene>
    <name evidence="2" type="ORF">LCGC14_2605210</name>
</gene>
<reference evidence="2" key="1">
    <citation type="journal article" date="2015" name="Nature">
        <title>Complex archaea that bridge the gap between prokaryotes and eukaryotes.</title>
        <authorList>
            <person name="Spang A."/>
            <person name="Saw J.H."/>
            <person name="Jorgensen S.L."/>
            <person name="Zaremba-Niedzwiedzka K."/>
            <person name="Martijn J."/>
            <person name="Lind A.E."/>
            <person name="van Eijk R."/>
            <person name="Schleper C."/>
            <person name="Guy L."/>
            <person name="Ettema T.J."/>
        </authorList>
    </citation>
    <scope>NUCLEOTIDE SEQUENCE</scope>
</reference>
<evidence type="ECO:0000256" key="1">
    <source>
        <dbReference type="SAM" id="MobiDB-lite"/>
    </source>
</evidence>
<dbReference type="AlphaFoldDB" id="A0A0F9A7H1"/>
<feature type="compositionally biased region" description="Basic and acidic residues" evidence="1">
    <location>
        <begin position="21"/>
        <end position="32"/>
    </location>
</feature>
<protein>
    <recommendedName>
        <fullName evidence="3">SAP domain-containing protein</fullName>
    </recommendedName>
</protein>
<feature type="compositionally biased region" description="Acidic residues" evidence="1">
    <location>
        <begin position="47"/>
        <end position="76"/>
    </location>
</feature>
<evidence type="ECO:0008006" key="3">
    <source>
        <dbReference type="Google" id="ProtNLM"/>
    </source>
</evidence>
<dbReference type="EMBL" id="LAZR01044080">
    <property type="protein sequence ID" value="KKL05519.1"/>
    <property type="molecule type" value="Genomic_DNA"/>
</dbReference>
<sequence>MKKAELEREPITHLIMLCNDHGLDPTGDKETLIARLSGKGKTKPEPEVEPPEPSEPETEPAETEPETEPAEPETDPAGETAAEPGGEVGETDPPEE</sequence>
<accession>A0A0F9A7H1</accession>
<feature type="region of interest" description="Disordered" evidence="1">
    <location>
        <begin position="19"/>
        <end position="96"/>
    </location>
</feature>
<name>A0A0F9A7H1_9ZZZZ</name>
<comment type="caution">
    <text evidence="2">The sequence shown here is derived from an EMBL/GenBank/DDBJ whole genome shotgun (WGS) entry which is preliminary data.</text>
</comment>
<evidence type="ECO:0000313" key="2">
    <source>
        <dbReference type="EMBL" id="KKL05519.1"/>
    </source>
</evidence>